<evidence type="ECO:0000259" key="5">
    <source>
        <dbReference type="PROSITE" id="PS50932"/>
    </source>
</evidence>
<keyword evidence="1" id="KW-0678">Repressor</keyword>
<dbReference type="SMART" id="SM00354">
    <property type="entry name" value="HTH_LACI"/>
    <property type="match status" value="1"/>
</dbReference>
<evidence type="ECO:0000313" key="6">
    <source>
        <dbReference type="EMBL" id="KUG25752.1"/>
    </source>
</evidence>
<dbReference type="InterPro" id="IPR001761">
    <property type="entry name" value="Peripla_BP/Lac1_sug-bd_dom"/>
</dbReference>
<evidence type="ECO:0000256" key="1">
    <source>
        <dbReference type="ARBA" id="ARBA00022491"/>
    </source>
</evidence>
<feature type="domain" description="HTH lacI-type" evidence="5">
    <location>
        <begin position="3"/>
        <end position="60"/>
    </location>
</feature>
<comment type="caution">
    <text evidence="6">The sequence shown here is derived from an EMBL/GenBank/DDBJ whole genome shotgun (WGS) entry which is preliminary data.</text>
</comment>
<evidence type="ECO:0000256" key="3">
    <source>
        <dbReference type="ARBA" id="ARBA00023125"/>
    </source>
</evidence>
<dbReference type="InterPro" id="IPR000843">
    <property type="entry name" value="HTH_LacI"/>
</dbReference>
<reference evidence="6" key="1">
    <citation type="journal article" date="2015" name="Proc. Natl. Acad. Sci. U.S.A.">
        <title>Networks of energetic and metabolic interactions define dynamics in microbial communities.</title>
        <authorList>
            <person name="Embree M."/>
            <person name="Liu J.K."/>
            <person name="Al-Bassam M.M."/>
            <person name="Zengler K."/>
        </authorList>
    </citation>
    <scope>NUCLEOTIDE SEQUENCE</scope>
</reference>
<dbReference type="CDD" id="cd01392">
    <property type="entry name" value="HTH_LacI"/>
    <property type="match status" value="1"/>
</dbReference>
<evidence type="ECO:0000256" key="2">
    <source>
        <dbReference type="ARBA" id="ARBA00023015"/>
    </source>
</evidence>
<dbReference type="SUPFAM" id="SSF53822">
    <property type="entry name" value="Periplasmic binding protein-like I"/>
    <property type="match status" value="1"/>
</dbReference>
<dbReference type="Pfam" id="PF00532">
    <property type="entry name" value="Peripla_BP_1"/>
    <property type="match status" value="1"/>
</dbReference>
<dbReference type="SUPFAM" id="SSF47413">
    <property type="entry name" value="lambda repressor-like DNA-binding domains"/>
    <property type="match status" value="1"/>
</dbReference>
<dbReference type="InterPro" id="IPR010982">
    <property type="entry name" value="Lambda_DNA-bd_dom_sf"/>
</dbReference>
<dbReference type="PANTHER" id="PTHR30146:SF148">
    <property type="entry name" value="HTH-TYPE TRANSCRIPTIONAL REPRESSOR PURR-RELATED"/>
    <property type="match status" value="1"/>
</dbReference>
<dbReference type="Pfam" id="PF00356">
    <property type="entry name" value="LacI"/>
    <property type="match status" value="1"/>
</dbReference>
<dbReference type="EMBL" id="LNQE01000608">
    <property type="protein sequence ID" value="KUG25752.1"/>
    <property type="molecule type" value="Genomic_DNA"/>
</dbReference>
<dbReference type="GO" id="GO:0000976">
    <property type="term" value="F:transcription cis-regulatory region binding"/>
    <property type="evidence" value="ECO:0007669"/>
    <property type="project" value="TreeGrafter"/>
</dbReference>
<dbReference type="CDD" id="cd06267">
    <property type="entry name" value="PBP1_LacI_sugar_binding-like"/>
    <property type="match status" value="1"/>
</dbReference>
<dbReference type="Gene3D" id="3.40.50.2300">
    <property type="match status" value="2"/>
</dbReference>
<accession>A0A0W8FXW3</accession>
<keyword evidence="3" id="KW-0238">DNA-binding</keyword>
<dbReference type="PROSITE" id="PS50932">
    <property type="entry name" value="HTH_LACI_2"/>
    <property type="match status" value="1"/>
</dbReference>
<proteinExistence type="predicted"/>
<dbReference type="AlphaFoldDB" id="A0A0W8FXW3"/>
<organism evidence="6">
    <name type="scientific">hydrocarbon metagenome</name>
    <dbReference type="NCBI Taxonomy" id="938273"/>
    <lineage>
        <taxon>unclassified sequences</taxon>
        <taxon>metagenomes</taxon>
        <taxon>ecological metagenomes</taxon>
    </lineage>
</organism>
<name>A0A0W8FXW3_9ZZZZ</name>
<dbReference type="Gene3D" id="1.10.260.40">
    <property type="entry name" value="lambda repressor-like DNA-binding domains"/>
    <property type="match status" value="1"/>
</dbReference>
<dbReference type="GO" id="GO:0003700">
    <property type="term" value="F:DNA-binding transcription factor activity"/>
    <property type="evidence" value="ECO:0007669"/>
    <property type="project" value="TreeGrafter"/>
</dbReference>
<sequence>MAITLKDIAEKTNCSVSTVSRVLNNKSKEFRISEETERLIIETARKLNYRPNELARGLRLKKSHTIGLVVPDISNPFFAYVSHLIQRYAYNSGYSLILCNTDEDIELEIQQIELLRRKGVDGYIILPVGTKQEHINELLTHNKPLVLLDRIFHDMNTNAVVVDNRKGAYQAVKHLIDNGHKRIAIIQGLRNTSTNNARLAGYLDALKDNSIPIDERLMVGNDFRKENGYIETKLLLKIDVPPTAIFTTSDLITLGTLQAIAEEGKLIPRDVSVVAFDDIDYAPYLMAPLTSVRQPRDLMGQIAVKLLIDDIESRGTSKKEKLVLDPKLILRKSVMNLDSHKEEFSAIYSGY</sequence>
<keyword evidence="2" id="KW-0805">Transcription regulation</keyword>
<keyword evidence="4" id="KW-0804">Transcription</keyword>
<gene>
    <name evidence="6" type="ORF">ASZ90_004418</name>
</gene>
<dbReference type="InterPro" id="IPR028082">
    <property type="entry name" value="Peripla_BP_I"/>
</dbReference>
<protein>
    <submittedName>
        <fullName evidence="6">Ribose operon repressor</fullName>
    </submittedName>
</protein>
<evidence type="ECO:0000256" key="4">
    <source>
        <dbReference type="ARBA" id="ARBA00023163"/>
    </source>
</evidence>
<dbReference type="PANTHER" id="PTHR30146">
    <property type="entry name" value="LACI-RELATED TRANSCRIPTIONAL REPRESSOR"/>
    <property type="match status" value="1"/>
</dbReference>